<dbReference type="EMBL" id="JARXRN010000028">
    <property type="protein sequence ID" value="MDH5831718.1"/>
    <property type="molecule type" value="Genomic_DNA"/>
</dbReference>
<reference evidence="2 3" key="1">
    <citation type="submission" date="2023-04" db="EMBL/GenBank/DDBJ databases">
        <title>Luteimonas sp. M1R5S18.</title>
        <authorList>
            <person name="Sun J.-Q."/>
        </authorList>
    </citation>
    <scope>NUCLEOTIDE SEQUENCE [LARGE SCALE GENOMIC DNA]</scope>
    <source>
        <strain evidence="2 3">M1R5S18</strain>
    </source>
</reference>
<dbReference type="SUPFAM" id="SSF55729">
    <property type="entry name" value="Acyl-CoA N-acyltransferases (Nat)"/>
    <property type="match status" value="1"/>
</dbReference>
<feature type="domain" description="BioF2-like acetyltransferase" evidence="1">
    <location>
        <begin position="177"/>
        <end position="320"/>
    </location>
</feature>
<keyword evidence="3" id="KW-1185">Reference proteome</keyword>
<protein>
    <submittedName>
        <fullName evidence="2">GNAT family N-acetyltransferase</fullName>
        <ecNumber evidence="2">2.3.1.-</ecNumber>
    </submittedName>
</protein>
<dbReference type="GO" id="GO:0016746">
    <property type="term" value="F:acyltransferase activity"/>
    <property type="evidence" value="ECO:0007669"/>
    <property type="project" value="UniProtKB-KW"/>
</dbReference>
<proteinExistence type="predicted"/>
<dbReference type="EC" id="2.3.1.-" evidence="2"/>
<dbReference type="InterPro" id="IPR016181">
    <property type="entry name" value="Acyl_CoA_acyltransferase"/>
</dbReference>
<dbReference type="Pfam" id="PF13480">
    <property type="entry name" value="Acetyltransf_6"/>
    <property type="match status" value="1"/>
</dbReference>
<gene>
    <name evidence="2" type="ORF">QFW80_14445</name>
</gene>
<dbReference type="InterPro" id="IPR038740">
    <property type="entry name" value="BioF2-like_GNAT_dom"/>
</dbReference>
<dbReference type="Proteomes" id="UP001156831">
    <property type="component" value="Unassembled WGS sequence"/>
</dbReference>
<evidence type="ECO:0000313" key="2">
    <source>
        <dbReference type="EMBL" id="MDH5831718.1"/>
    </source>
</evidence>
<dbReference type="RefSeq" id="WP_280602679.1">
    <property type="nucleotide sequence ID" value="NZ_JARXRN010000028.1"/>
</dbReference>
<sequence>MSEIELQWGPLHALDAGALADWGALGQEAPWASPFAMPEFVLPAARWLDGPAPTVVRVSRGARLIGVGCFVDEGPDLFAPLPRVGGFRSVHSFRCGMLVQAGEDEAVADALLRFTRERAPRRRHGLSFERLAMSDPLARALKRRVAREHGRWHEHGRFQRPVLHLDRGDVDARMPASVRKDLERRLRRLRERGEVGFHLLHGADADASAIETHLRLEHHGWKREAGTSLLSSQRHAAFFRDLCTRFAARGAMVFSEVRVDGVAVASTSNMRVGDTLHAFKSGFDPAFARYSPGRLNEWMLMRALRTTWPQLRCFDSMSGGDSHMAALLPDREPVATGAFSLSCPARLALHAARAWRPLAWRLAGS</sequence>
<dbReference type="Gene3D" id="3.40.630.30">
    <property type="match status" value="1"/>
</dbReference>
<evidence type="ECO:0000313" key="3">
    <source>
        <dbReference type="Proteomes" id="UP001156831"/>
    </source>
</evidence>
<keyword evidence="2" id="KW-0012">Acyltransferase</keyword>
<evidence type="ECO:0000259" key="1">
    <source>
        <dbReference type="Pfam" id="PF13480"/>
    </source>
</evidence>
<keyword evidence="2" id="KW-0808">Transferase</keyword>
<accession>A0ABT6JMN9</accession>
<name>A0ABT6JMN9_9GAMM</name>
<comment type="caution">
    <text evidence="2">The sequence shown here is derived from an EMBL/GenBank/DDBJ whole genome shotgun (WGS) entry which is preliminary data.</text>
</comment>
<organism evidence="2 3">
    <name type="scientific">Luteimonas rhizosphaericola</name>
    <dbReference type="NCBI Taxonomy" id="3042024"/>
    <lineage>
        <taxon>Bacteria</taxon>
        <taxon>Pseudomonadati</taxon>
        <taxon>Pseudomonadota</taxon>
        <taxon>Gammaproteobacteria</taxon>
        <taxon>Lysobacterales</taxon>
        <taxon>Lysobacteraceae</taxon>
        <taxon>Luteimonas</taxon>
    </lineage>
</organism>